<keyword evidence="6" id="KW-1185">Reference proteome</keyword>
<evidence type="ECO:0000259" key="4">
    <source>
        <dbReference type="SMART" id="SM01350"/>
    </source>
</evidence>
<evidence type="ECO:0000256" key="3">
    <source>
        <dbReference type="ARBA" id="ARBA00023064"/>
    </source>
</evidence>
<dbReference type="Gene3D" id="1.10.1040.10">
    <property type="entry name" value="N-(1-d-carboxylethyl)-l-norvaline Dehydrogenase, domain 2"/>
    <property type="match status" value="1"/>
</dbReference>
<dbReference type="AlphaFoldDB" id="A0A0N8GLI2"/>
<dbReference type="InterPro" id="IPR008927">
    <property type="entry name" value="6-PGluconate_DH-like_C_sf"/>
</dbReference>
<dbReference type="GO" id="GO:0004616">
    <property type="term" value="F:phosphogluconate dehydrogenase (decarboxylating) activity"/>
    <property type="evidence" value="ECO:0007669"/>
    <property type="project" value="InterPro"/>
</dbReference>
<dbReference type="InterPro" id="IPR013328">
    <property type="entry name" value="6PGD_dom2"/>
</dbReference>
<dbReference type="PROSITE" id="PS00895">
    <property type="entry name" value="3_HYDROXYISOBUT_DH"/>
    <property type="match status" value="1"/>
</dbReference>
<dbReference type="SUPFAM" id="SSF48179">
    <property type="entry name" value="6-phosphogluconate dehydrogenase C-terminal domain-like"/>
    <property type="match status" value="1"/>
</dbReference>
<dbReference type="RefSeq" id="WP_062421383.1">
    <property type="nucleotide sequence ID" value="NZ_BBYA01000008.1"/>
</dbReference>
<dbReference type="InterPro" id="IPR006114">
    <property type="entry name" value="6PGDH_C"/>
</dbReference>
<feature type="domain" description="6-phosphogluconate dehydrogenase C-terminal" evidence="4">
    <location>
        <begin position="170"/>
        <end position="298"/>
    </location>
</feature>
<dbReference type="GO" id="GO:0016054">
    <property type="term" value="P:organic acid catabolic process"/>
    <property type="evidence" value="ECO:0007669"/>
    <property type="project" value="UniProtKB-ARBA"/>
</dbReference>
<evidence type="ECO:0000313" key="6">
    <source>
        <dbReference type="Proteomes" id="UP000050430"/>
    </source>
</evidence>
<evidence type="ECO:0000256" key="2">
    <source>
        <dbReference type="ARBA" id="ARBA00023002"/>
    </source>
</evidence>
<dbReference type="Proteomes" id="UP000050430">
    <property type="component" value="Unassembled WGS sequence"/>
</dbReference>
<evidence type="ECO:0000256" key="1">
    <source>
        <dbReference type="ARBA" id="ARBA00008419"/>
    </source>
</evidence>
<dbReference type="PANTHER" id="PTHR11811">
    <property type="entry name" value="6-PHOSPHOGLUCONATE DEHYDROGENASE"/>
    <property type="match status" value="1"/>
</dbReference>
<dbReference type="InterPro" id="IPR004849">
    <property type="entry name" value="6DGDH_YqeC"/>
</dbReference>
<dbReference type="OrthoDB" id="9804542at2"/>
<dbReference type="NCBIfam" id="NF007161">
    <property type="entry name" value="PRK09599.1"/>
    <property type="match status" value="1"/>
</dbReference>
<dbReference type="Pfam" id="PF00393">
    <property type="entry name" value="6PGD"/>
    <property type="match status" value="1"/>
</dbReference>
<dbReference type="EMBL" id="LGCK01000007">
    <property type="protein sequence ID" value="KPL72570.1"/>
    <property type="molecule type" value="Genomic_DNA"/>
</dbReference>
<gene>
    <name evidence="5" type="ORF">ADM99_05485</name>
</gene>
<dbReference type="InterPro" id="IPR036291">
    <property type="entry name" value="NAD(P)-bd_dom_sf"/>
</dbReference>
<dbReference type="PRINTS" id="PR00076">
    <property type="entry name" value="6PGDHDRGNASE"/>
</dbReference>
<dbReference type="Gene3D" id="3.40.50.720">
    <property type="entry name" value="NAD(P)-binding Rossmann-like Domain"/>
    <property type="match status" value="1"/>
</dbReference>
<dbReference type="STRING" id="229920.ADM99_05485"/>
<keyword evidence="3" id="KW-0311">Gluconate utilization</keyword>
<dbReference type="InterPro" id="IPR006183">
    <property type="entry name" value="Pgluconate_DH"/>
</dbReference>
<comment type="caution">
    <text evidence="5">The sequence shown here is derived from an EMBL/GenBank/DDBJ whole genome shotgun (WGS) entry which is preliminary data.</text>
</comment>
<dbReference type="InterPro" id="IPR002204">
    <property type="entry name" value="3-OH-isobutyrate_DH-rel_CS"/>
</dbReference>
<name>A0A0N8GLI2_9CHLR</name>
<accession>A0A0N8GLI2</accession>
<dbReference type="GO" id="GO:0050661">
    <property type="term" value="F:NADP binding"/>
    <property type="evidence" value="ECO:0007669"/>
    <property type="project" value="InterPro"/>
</dbReference>
<dbReference type="PATRIC" id="fig|229920.5.peg.1067"/>
<comment type="similarity">
    <text evidence="1">Belongs to the 6-phosphogluconate dehydrogenase family.</text>
</comment>
<dbReference type="GO" id="GO:0019521">
    <property type="term" value="P:D-gluconate metabolic process"/>
    <property type="evidence" value="ECO:0007669"/>
    <property type="project" value="UniProtKB-KW"/>
</dbReference>
<dbReference type="GO" id="GO:0006098">
    <property type="term" value="P:pentose-phosphate shunt"/>
    <property type="evidence" value="ECO:0007669"/>
    <property type="project" value="InterPro"/>
</dbReference>
<evidence type="ECO:0000313" key="5">
    <source>
        <dbReference type="EMBL" id="KPL72570.1"/>
    </source>
</evidence>
<keyword evidence="2" id="KW-0560">Oxidoreductase</keyword>
<dbReference type="SMART" id="SM01350">
    <property type="entry name" value="6PGD"/>
    <property type="match status" value="1"/>
</dbReference>
<dbReference type="NCBIfam" id="TIGR00872">
    <property type="entry name" value="gnd_rel"/>
    <property type="match status" value="1"/>
</dbReference>
<dbReference type="Pfam" id="PF03446">
    <property type="entry name" value="NAD_binding_2"/>
    <property type="match status" value="1"/>
</dbReference>
<reference evidence="5 6" key="1">
    <citation type="submission" date="2015-07" db="EMBL/GenBank/DDBJ databases">
        <title>Genome sequence of Leptolinea tardivitalis DSM 16556.</title>
        <authorList>
            <person name="Hemp J."/>
            <person name="Ward L.M."/>
            <person name="Pace L.A."/>
            <person name="Fischer W.W."/>
        </authorList>
    </citation>
    <scope>NUCLEOTIDE SEQUENCE [LARGE SCALE GENOMIC DNA]</scope>
    <source>
        <strain evidence="5 6">YMTK-2</strain>
    </source>
</reference>
<proteinExistence type="inferred from homology"/>
<dbReference type="InterPro" id="IPR006115">
    <property type="entry name" value="6PGDH_NADP-bd"/>
</dbReference>
<protein>
    <submittedName>
        <fullName evidence="5">6-phosphogluconate dehydrogenase</fullName>
    </submittedName>
</protein>
<dbReference type="SUPFAM" id="SSF51735">
    <property type="entry name" value="NAD(P)-binding Rossmann-fold domains"/>
    <property type="match status" value="1"/>
</dbReference>
<sequence>MKVFLIGLGKMGGNMARRWLLAGHDVIGYDRDTTVAEKLANEGRLIPVTSIADGVSKLSKPRVVWLMVPAGKVTEDTIFQVSQSLSKDDVIVDGGNSNFNDSMRIARELTEKGIHFLDAGVSGGVWGLKEGYSIMVGGEEAAFKTIIPLIKSLAPSETTGWGLVGPSGAGHFTKMVHNGIEYGMMEAFAEGYDLMQSRKDFDLDLHQISEIWRHSSVIRSWLLDLISLALENDQELSHIQPWISDSGEGRWTVNEAIKQDVPAPAIAAALFRRFDSREENSYAYRLISAMRNQFGGHTMKTEK</sequence>
<organism evidence="5 6">
    <name type="scientific">Leptolinea tardivitalis</name>
    <dbReference type="NCBI Taxonomy" id="229920"/>
    <lineage>
        <taxon>Bacteria</taxon>
        <taxon>Bacillati</taxon>
        <taxon>Chloroflexota</taxon>
        <taxon>Anaerolineae</taxon>
        <taxon>Anaerolineales</taxon>
        <taxon>Anaerolineaceae</taxon>
        <taxon>Leptolinea</taxon>
    </lineage>
</organism>